<dbReference type="EMBL" id="APCN01004001">
    <property type="status" value="NOT_ANNOTATED_CDS"/>
    <property type="molecule type" value="Genomic_DNA"/>
</dbReference>
<dbReference type="CDD" id="cd14121">
    <property type="entry name" value="STKc_ULK3"/>
    <property type="match status" value="1"/>
</dbReference>
<dbReference type="InterPro" id="IPR000719">
    <property type="entry name" value="Prot_kinase_dom"/>
</dbReference>
<dbReference type="GO" id="GO:0034727">
    <property type="term" value="P:piecemeal microautophagy of the nucleus"/>
    <property type="evidence" value="ECO:0007669"/>
    <property type="project" value="TreeGrafter"/>
</dbReference>
<keyword evidence="7" id="KW-0808">Transferase</keyword>
<keyword evidence="6" id="KW-0723">Serine/threonine-protein kinase</keyword>
<evidence type="ECO:0000256" key="15">
    <source>
        <dbReference type="ARBA" id="ARBA00048679"/>
    </source>
</evidence>
<dbReference type="Gene3D" id="1.10.510.10">
    <property type="entry name" value="Transferase(Phosphotransferase) domain 1"/>
    <property type="match status" value="1"/>
</dbReference>
<evidence type="ECO:0000256" key="10">
    <source>
        <dbReference type="ARBA" id="ARBA00022777"/>
    </source>
</evidence>
<dbReference type="FunFam" id="3.30.200.20:FF:000042">
    <property type="entry name" value="Aurora kinase A"/>
    <property type="match status" value="1"/>
</dbReference>
<accession>A0A182HIL3</accession>
<proteinExistence type="predicted"/>
<dbReference type="Gene3D" id="1.20.58.80">
    <property type="entry name" value="Phosphotransferase system, lactose/cellobiose-type IIA subunit"/>
    <property type="match status" value="2"/>
</dbReference>
<dbReference type="RefSeq" id="XP_040174269.1">
    <property type="nucleotide sequence ID" value="XM_040318335.1"/>
</dbReference>
<evidence type="ECO:0000256" key="3">
    <source>
        <dbReference type="ARBA" id="ARBA00012513"/>
    </source>
</evidence>
<dbReference type="EnsemblMetazoa" id="AARA001073-RA">
    <property type="protein sequence ID" value="AARA001073-PA"/>
    <property type="gene ID" value="AARA001073"/>
</dbReference>
<evidence type="ECO:0000256" key="4">
    <source>
        <dbReference type="ARBA" id="ARBA00021644"/>
    </source>
</evidence>
<comment type="subcellular location">
    <subcellularLocation>
        <location evidence="1">Cytoplasm</location>
    </subcellularLocation>
</comment>
<dbReference type="GeneID" id="120906568"/>
<dbReference type="GO" id="GO:0004674">
    <property type="term" value="F:protein serine/threonine kinase activity"/>
    <property type="evidence" value="ECO:0007669"/>
    <property type="project" value="UniProtKB-KW"/>
</dbReference>
<dbReference type="SMART" id="SM00745">
    <property type="entry name" value="MIT"/>
    <property type="match status" value="2"/>
</dbReference>
<dbReference type="GO" id="GO:0005524">
    <property type="term" value="F:ATP binding"/>
    <property type="evidence" value="ECO:0007669"/>
    <property type="project" value="UniProtKB-UniRule"/>
</dbReference>
<dbReference type="InterPro" id="IPR045269">
    <property type="entry name" value="Atg1-like"/>
</dbReference>
<dbReference type="GO" id="GO:0005776">
    <property type="term" value="C:autophagosome"/>
    <property type="evidence" value="ECO:0007669"/>
    <property type="project" value="TreeGrafter"/>
</dbReference>
<evidence type="ECO:0000256" key="8">
    <source>
        <dbReference type="ARBA" id="ARBA00022737"/>
    </source>
</evidence>
<evidence type="ECO:0000256" key="6">
    <source>
        <dbReference type="ARBA" id="ARBA00022527"/>
    </source>
</evidence>
<evidence type="ECO:0000256" key="11">
    <source>
        <dbReference type="ARBA" id="ARBA00022840"/>
    </source>
</evidence>
<dbReference type="GO" id="GO:0000422">
    <property type="term" value="P:autophagy of mitochondrion"/>
    <property type="evidence" value="ECO:0007669"/>
    <property type="project" value="TreeGrafter"/>
</dbReference>
<evidence type="ECO:0000256" key="5">
    <source>
        <dbReference type="ARBA" id="ARBA00022490"/>
    </source>
</evidence>
<keyword evidence="12" id="KW-0072">Autophagy</keyword>
<dbReference type="InterPro" id="IPR036181">
    <property type="entry name" value="MIT_dom_sf"/>
</dbReference>
<dbReference type="FunFam" id="1.20.58.80:FF:000025">
    <property type="entry name" value="serine/threonine-protein kinase ULK3"/>
    <property type="match status" value="1"/>
</dbReference>
<evidence type="ECO:0000256" key="13">
    <source>
        <dbReference type="ARBA" id="ARBA00032242"/>
    </source>
</evidence>
<dbReference type="VEuPathDB" id="VectorBase:AARA001073"/>
<dbReference type="SUPFAM" id="SSF56112">
    <property type="entry name" value="Protein kinase-like (PK-like)"/>
    <property type="match status" value="1"/>
</dbReference>
<evidence type="ECO:0000256" key="12">
    <source>
        <dbReference type="ARBA" id="ARBA00023006"/>
    </source>
</evidence>
<dbReference type="PROSITE" id="PS50011">
    <property type="entry name" value="PROTEIN_KINASE_DOM"/>
    <property type="match status" value="1"/>
</dbReference>
<dbReference type="GO" id="GO:0034045">
    <property type="term" value="C:phagophore assembly site membrane"/>
    <property type="evidence" value="ECO:0007669"/>
    <property type="project" value="TreeGrafter"/>
</dbReference>
<dbReference type="GO" id="GO:0005829">
    <property type="term" value="C:cytosol"/>
    <property type="evidence" value="ECO:0007669"/>
    <property type="project" value="TreeGrafter"/>
</dbReference>
<keyword evidence="8" id="KW-0677">Repeat</keyword>
<dbReference type="SUPFAM" id="SSF116846">
    <property type="entry name" value="MIT domain"/>
    <property type="match status" value="2"/>
</dbReference>
<dbReference type="GO" id="GO:0000045">
    <property type="term" value="P:autophagosome assembly"/>
    <property type="evidence" value="ECO:0007669"/>
    <property type="project" value="TreeGrafter"/>
</dbReference>
<comment type="catalytic activity">
    <reaction evidence="15">
        <text>L-seryl-[protein] + ATP = O-phospho-L-seryl-[protein] + ADP + H(+)</text>
        <dbReference type="Rhea" id="RHEA:17989"/>
        <dbReference type="Rhea" id="RHEA-COMP:9863"/>
        <dbReference type="Rhea" id="RHEA-COMP:11604"/>
        <dbReference type="ChEBI" id="CHEBI:15378"/>
        <dbReference type="ChEBI" id="CHEBI:29999"/>
        <dbReference type="ChEBI" id="CHEBI:30616"/>
        <dbReference type="ChEBI" id="CHEBI:83421"/>
        <dbReference type="ChEBI" id="CHEBI:456216"/>
        <dbReference type="EC" id="2.7.11.1"/>
    </reaction>
</comment>
<dbReference type="InterPro" id="IPR017441">
    <property type="entry name" value="Protein_kinase_ATP_BS"/>
</dbReference>
<evidence type="ECO:0000256" key="9">
    <source>
        <dbReference type="ARBA" id="ARBA00022741"/>
    </source>
</evidence>
<dbReference type="EC" id="2.7.11.1" evidence="3"/>
<protein>
    <recommendedName>
        <fullName evidence="4">Serine/threonine-protein kinase ULK3</fullName>
        <ecNumber evidence="3">2.7.11.1</ecNumber>
    </recommendedName>
    <alternativeName>
        <fullName evidence="13">Unc-51-like kinase 3</fullName>
    </alternativeName>
</protein>
<evidence type="ECO:0000256" key="14">
    <source>
        <dbReference type="ARBA" id="ARBA00047899"/>
    </source>
</evidence>
<keyword evidence="10" id="KW-0418">Kinase</keyword>
<dbReference type="Gene3D" id="3.30.200.20">
    <property type="entry name" value="Phosphorylase Kinase, domain 1"/>
    <property type="match status" value="1"/>
</dbReference>
<name>A0A182HIL3_ANOAR</name>
<organism evidence="17 18">
    <name type="scientific">Anopheles arabiensis</name>
    <name type="common">Mosquito</name>
    <dbReference type="NCBI Taxonomy" id="7173"/>
    <lineage>
        <taxon>Eukaryota</taxon>
        <taxon>Metazoa</taxon>
        <taxon>Ecdysozoa</taxon>
        <taxon>Arthropoda</taxon>
        <taxon>Hexapoda</taxon>
        <taxon>Insecta</taxon>
        <taxon>Pterygota</taxon>
        <taxon>Neoptera</taxon>
        <taxon>Endopterygota</taxon>
        <taxon>Diptera</taxon>
        <taxon>Nematocera</taxon>
        <taxon>Culicoidea</taxon>
        <taxon>Culicidae</taxon>
        <taxon>Anophelinae</taxon>
        <taxon>Anopheles</taxon>
    </lineage>
</organism>
<keyword evidence="11" id="KW-0067">ATP-binding</keyword>
<dbReference type="PROSITE" id="PS00107">
    <property type="entry name" value="PROTEIN_KINASE_ATP"/>
    <property type="match status" value="1"/>
</dbReference>
<dbReference type="AlphaFoldDB" id="A0A182HIL3"/>
<comment type="catalytic activity">
    <reaction evidence="14">
        <text>L-threonyl-[protein] + ATP = O-phospho-L-threonyl-[protein] + ADP + H(+)</text>
        <dbReference type="Rhea" id="RHEA:46608"/>
        <dbReference type="Rhea" id="RHEA-COMP:11060"/>
        <dbReference type="Rhea" id="RHEA-COMP:11605"/>
        <dbReference type="ChEBI" id="CHEBI:15378"/>
        <dbReference type="ChEBI" id="CHEBI:30013"/>
        <dbReference type="ChEBI" id="CHEBI:30616"/>
        <dbReference type="ChEBI" id="CHEBI:61977"/>
        <dbReference type="ChEBI" id="CHEBI:456216"/>
        <dbReference type="EC" id="2.7.11.1"/>
    </reaction>
</comment>
<evidence type="ECO:0000313" key="18">
    <source>
        <dbReference type="Proteomes" id="UP000075840"/>
    </source>
</evidence>
<evidence type="ECO:0000256" key="7">
    <source>
        <dbReference type="ARBA" id="ARBA00022679"/>
    </source>
</evidence>
<dbReference type="GO" id="GO:0061709">
    <property type="term" value="P:reticulophagy"/>
    <property type="evidence" value="ECO:0007669"/>
    <property type="project" value="TreeGrafter"/>
</dbReference>
<dbReference type="Proteomes" id="UP000075840">
    <property type="component" value="Unassembled WGS sequence"/>
</dbReference>
<dbReference type="PROSITE" id="PS00108">
    <property type="entry name" value="PROTEIN_KINASE_ST"/>
    <property type="match status" value="1"/>
</dbReference>
<dbReference type="GO" id="GO:0010506">
    <property type="term" value="P:regulation of autophagy"/>
    <property type="evidence" value="ECO:0007669"/>
    <property type="project" value="InterPro"/>
</dbReference>
<dbReference type="GO" id="GO:0042594">
    <property type="term" value="P:response to starvation"/>
    <property type="evidence" value="ECO:0007669"/>
    <property type="project" value="TreeGrafter"/>
</dbReference>
<dbReference type="Pfam" id="PF04212">
    <property type="entry name" value="MIT"/>
    <property type="match status" value="2"/>
</dbReference>
<dbReference type="VEuPathDB" id="VectorBase:AARA21_006358"/>
<reference evidence="17" key="1">
    <citation type="submission" date="2022-08" db="UniProtKB">
        <authorList>
            <consortium name="EnsemblMetazoa"/>
        </authorList>
    </citation>
    <scope>IDENTIFICATION</scope>
    <source>
        <strain evidence="17">Dongola</strain>
    </source>
</reference>
<dbReference type="InterPro" id="IPR008271">
    <property type="entry name" value="Ser/Thr_kinase_AS"/>
</dbReference>
<evidence type="ECO:0000256" key="2">
    <source>
        <dbReference type="ARBA" id="ARBA00011738"/>
    </source>
</evidence>
<keyword evidence="5" id="KW-0963">Cytoplasm</keyword>
<dbReference type="FunFam" id="1.10.510.10:FF:000804">
    <property type="entry name" value="Blast:Serine/threonine-protein kinase ULK3"/>
    <property type="match status" value="1"/>
</dbReference>
<evidence type="ECO:0000256" key="16">
    <source>
        <dbReference type="SAM" id="MobiDB-lite"/>
    </source>
</evidence>
<feature type="region of interest" description="Disordered" evidence="16">
    <location>
        <begin position="369"/>
        <end position="403"/>
    </location>
</feature>
<evidence type="ECO:0000256" key="1">
    <source>
        <dbReference type="ARBA" id="ARBA00004496"/>
    </source>
</evidence>
<dbReference type="Pfam" id="PF00069">
    <property type="entry name" value="Pkinase"/>
    <property type="match status" value="1"/>
</dbReference>
<sequence>MSEAKITEYKLLERLGSGTYAIVYRAMKKTTKEILAVKVMAKSKLSCTAMDNIISEISLLKKLKHRHIVEMRDFLWDEENIYILMEYCDAGNLSSYIRQHRTLDEGTCKRFLQQLALALRYMRQHDVSHLDLKPANLLLTRASGTYVLKVGDFGFAQRLKLNQENTAVKGSPLYMAPEILLNSSYGPAADLWSVGVILYECLFGRAPYSSTSLHELAERIHRNDPIAIPCRPAISTDCRQLLVSLLQRDPGRRIGFEKFFDDPYLDLAHVACEENLEKAIALINRAIELEQRQELAGAYRAYCQGLQYFVPITRAEPDAGKRQLLRQRVLTYLNRAEALKQHIYATTQTEQQQQQQQQQDVPAASVLKRPDEKGRSGAGNIHSSSSSKEGTGGGGGGRSSDTLVEKAHEPGIAELARDNEAIARGLEIGWQAAKEASENKLDAALDSYTSALSLLIPVLHQDIPAGQKRVLRQRVVQWMEEAEQIKSIRSAQIMQEMESTEANHYACTVQ</sequence>
<dbReference type="PANTHER" id="PTHR24348:SF65">
    <property type="entry name" value="SERINE_THREONINE-PROTEIN KINASE ULK3"/>
    <property type="match status" value="1"/>
</dbReference>
<dbReference type="PANTHER" id="PTHR24348">
    <property type="entry name" value="SERINE/THREONINE-PROTEIN KINASE UNC-51-RELATED"/>
    <property type="match status" value="1"/>
</dbReference>
<dbReference type="InterPro" id="IPR007330">
    <property type="entry name" value="MIT_dom"/>
</dbReference>
<keyword evidence="9" id="KW-0547">Nucleotide-binding</keyword>
<dbReference type="KEGG" id="aara:120906568"/>
<dbReference type="SMART" id="SM00220">
    <property type="entry name" value="S_TKc"/>
    <property type="match status" value="1"/>
</dbReference>
<evidence type="ECO:0000313" key="17">
    <source>
        <dbReference type="EnsemblMetazoa" id="AARA001073-PA"/>
    </source>
</evidence>
<dbReference type="CTD" id="41112"/>
<comment type="subunit">
    <text evidence="2">Homodimer.</text>
</comment>
<dbReference type="InterPro" id="IPR011009">
    <property type="entry name" value="Kinase-like_dom_sf"/>
</dbReference>
<keyword evidence="18" id="KW-1185">Reference proteome</keyword>